<dbReference type="Gene3D" id="3.60.40.10">
    <property type="entry name" value="PPM-type phosphatase domain"/>
    <property type="match status" value="1"/>
</dbReference>
<keyword evidence="2" id="KW-0479">Metal-binding</keyword>
<sequence length="449" mass="49454">MGLCGGKQQSLETVGEKKNEMKDPKPPAMAPPSNAVDVKDDDDLFEQYQLTKGGSMFLPDKGDGMEIDESAYDDAIAEFLEEEGDDGLELEDMEDWENPAYSSTRHHYKPGDPIEYAPDMEDNVSFELKDQEGSKNCTLTFGYKTLAGKTGGGLYGKANQDSLCIVRTKDSPNQAIFSVFDGHGPNGEHASHYCRMNFMKAYVRQKAKTPKATPEKLMEKTLLKLDKGFGDVDPDATNVDPIVSGTTAVAIFFDGKNIISANVGDSRAILGQKGEDGKVEAIPLTDDHKPNRLSEITRIRKTSARVLTERELRGMPPKNDPEQKVYVCRQRRGEIIYAVLFSRSLGDVDAHRNLGVISDPEFDRAQIDESKQQCVILASDGIWDMMSNEECAEIVFSKNDPLKACEEIVNIAAVRWAESEERRRDDITVTIIGIGDTFVNAGGAGGSFA</sequence>
<dbReference type="Pfam" id="PF00481">
    <property type="entry name" value="PP2C"/>
    <property type="match status" value="1"/>
</dbReference>
<feature type="region of interest" description="Disordered" evidence="6">
    <location>
        <begin position="1"/>
        <end position="38"/>
    </location>
</feature>
<dbReference type="InterPro" id="IPR036457">
    <property type="entry name" value="PPM-type-like_dom_sf"/>
</dbReference>
<dbReference type="InterPro" id="IPR015655">
    <property type="entry name" value="PP2C"/>
</dbReference>
<dbReference type="SUPFAM" id="SSF81606">
    <property type="entry name" value="PP2C-like"/>
    <property type="match status" value="1"/>
</dbReference>
<dbReference type="InterPro" id="IPR000222">
    <property type="entry name" value="PP2C_BS"/>
</dbReference>
<name>A0A7S3PJW4_9STRA</name>
<accession>A0A7S3PJW4</accession>
<keyword evidence="3 5" id="KW-0378">Hydrolase</keyword>
<evidence type="ECO:0000256" key="6">
    <source>
        <dbReference type="SAM" id="MobiDB-lite"/>
    </source>
</evidence>
<dbReference type="GO" id="GO:0046872">
    <property type="term" value="F:metal ion binding"/>
    <property type="evidence" value="ECO:0007669"/>
    <property type="project" value="UniProtKB-KW"/>
</dbReference>
<evidence type="ECO:0000259" key="7">
    <source>
        <dbReference type="PROSITE" id="PS51746"/>
    </source>
</evidence>
<evidence type="ECO:0000256" key="2">
    <source>
        <dbReference type="ARBA" id="ARBA00022723"/>
    </source>
</evidence>
<dbReference type="GO" id="GO:0004722">
    <property type="term" value="F:protein serine/threonine phosphatase activity"/>
    <property type="evidence" value="ECO:0007669"/>
    <property type="project" value="InterPro"/>
</dbReference>
<gene>
    <name evidence="8" type="ORF">ASTO00021_LOCUS11880</name>
</gene>
<organism evidence="8">
    <name type="scientific">Aplanochytrium stocchinoi</name>
    <dbReference type="NCBI Taxonomy" id="215587"/>
    <lineage>
        <taxon>Eukaryota</taxon>
        <taxon>Sar</taxon>
        <taxon>Stramenopiles</taxon>
        <taxon>Bigyra</taxon>
        <taxon>Labyrinthulomycetes</taxon>
        <taxon>Thraustochytrida</taxon>
        <taxon>Thraustochytriidae</taxon>
        <taxon>Aplanochytrium</taxon>
    </lineage>
</organism>
<dbReference type="GO" id="GO:0016020">
    <property type="term" value="C:membrane"/>
    <property type="evidence" value="ECO:0007669"/>
    <property type="project" value="UniProtKB-SubCell"/>
</dbReference>
<evidence type="ECO:0000256" key="4">
    <source>
        <dbReference type="ARBA" id="ARBA00022912"/>
    </source>
</evidence>
<proteinExistence type="inferred from homology"/>
<dbReference type="PROSITE" id="PS01032">
    <property type="entry name" value="PPM_1"/>
    <property type="match status" value="1"/>
</dbReference>
<comment type="similarity">
    <text evidence="5">Belongs to the PP2C family.</text>
</comment>
<comment type="subcellular location">
    <subcellularLocation>
        <location evidence="1">Membrane</location>
        <topology evidence="1">Peripheral membrane protein</topology>
    </subcellularLocation>
</comment>
<dbReference type="CDD" id="cd00143">
    <property type="entry name" value="PP2Cc"/>
    <property type="match status" value="1"/>
</dbReference>
<evidence type="ECO:0000313" key="8">
    <source>
        <dbReference type="EMBL" id="CAE0441759.1"/>
    </source>
</evidence>
<evidence type="ECO:0000256" key="5">
    <source>
        <dbReference type="RuleBase" id="RU003465"/>
    </source>
</evidence>
<evidence type="ECO:0000256" key="1">
    <source>
        <dbReference type="ARBA" id="ARBA00004170"/>
    </source>
</evidence>
<feature type="compositionally biased region" description="Basic and acidic residues" evidence="6">
    <location>
        <begin position="14"/>
        <end position="25"/>
    </location>
</feature>
<dbReference type="SMART" id="SM00332">
    <property type="entry name" value="PP2Cc"/>
    <property type="match status" value="1"/>
</dbReference>
<dbReference type="AlphaFoldDB" id="A0A7S3PJW4"/>
<evidence type="ECO:0000256" key="3">
    <source>
        <dbReference type="ARBA" id="ARBA00022801"/>
    </source>
</evidence>
<feature type="domain" description="PPM-type phosphatase" evidence="7">
    <location>
        <begin position="140"/>
        <end position="434"/>
    </location>
</feature>
<dbReference type="PROSITE" id="PS51746">
    <property type="entry name" value="PPM_2"/>
    <property type="match status" value="1"/>
</dbReference>
<dbReference type="InterPro" id="IPR001932">
    <property type="entry name" value="PPM-type_phosphatase-like_dom"/>
</dbReference>
<protein>
    <recommendedName>
        <fullName evidence="7">PPM-type phosphatase domain-containing protein</fullName>
    </recommendedName>
</protein>
<reference evidence="8" key="1">
    <citation type="submission" date="2021-01" db="EMBL/GenBank/DDBJ databases">
        <authorList>
            <person name="Corre E."/>
            <person name="Pelletier E."/>
            <person name="Niang G."/>
            <person name="Scheremetjew M."/>
            <person name="Finn R."/>
            <person name="Kale V."/>
            <person name="Holt S."/>
            <person name="Cochrane G."/>
            <person name="Meng A."/>
            <person name="Brown T."/>
            <person name="Cohen L."/>
        </authorList>
    </citation>
    <scope>NUCLEOTIDE SEQUENCE</scope>
    <source>
        <strain evidence="8">GSBS06</strain>
    </source>
</reference>
<dbReference type="PANTHER" id="PTHR47992">
    <property type="entry name" value="PROTEIN PHOSPHATASE"/>
    <property type="match status" value="1"/>
</dbReference>
<dbReference type="EMBL" id="HBIN01015654">
    <property type="protein sequence ID" value="CAE0441759.1"/>
    <property type="molecule type" value="Transcribed_RNA"/>
</dbReference>
<keyword evidence="4 5" id="KW-0904">Protein phosphatase</keyword>